<evidence type="ECO:0000313" key="2">
    <source>
        <dbReference type="EMBL" id="KAJ4496919.1"/>
    </source>
</evidence>
<dbReference type="Gene3D" id="3.60.130.10">
    <property type="entry name" value="Clavaminate synthase-like"/>
    <property type="match status" value="1"/>
</dbReference>
<evidence type="ECO:0000256" key="1">
    <source>
        <dbReference type="ARBA" id="ARBA00023002"/>
    </source>
</evidence>
<name>A0ABQ8VNX9_9AGAR</name>
<gene>
    <name evidence="2" type="ORF">C8R41DRAFT_236503</name>
</gene>
<comment type="caution">
    <text evidence="2">The sequence shown here is derived from an EMBL/GenBank/DDBJ whole genome shotgun (WGS) entry which is preliminary data.</text>
</comment>
<dbReference type="SUPFAM" id="SSF51197">
    <property type="entry name" value="Clavaminate synthase-like"/>
    <property type="match status" value="1"/>
</dbReference>
<keyword evidence="3" id="KW-1185">Reference proteome</keyword>
<evidence type="ECO:0000313" key="3">
    <source>
        <dbReference type="Proteomes" id="UP001150217"/>
    </source>
</evidence>
<organism evidence="2 3">
    <name type="scientific">Lentinula lateritia</name>
    <dbReference type="NCBI Taxonomy" id="40482"/>
    <lineage>
        <taxon>Eukaryota</taxon>
        <taxon>Fungi</taxon>
        <taxon>Dikarya</taxon>
        <taxon>Basidiomycota</taxon>
        <taxon>Agaricomycotina</taxon>
        <taxon>Agaricomycetes</taxon>
        <taxon>Agaricomycetidae</taxon>
        <taxon>Agaricales</taxon>
        <taxon>Marasmiineae</taxon>
        <taxon>Omphalotaceae</taxon>
        <taxon>Lentinula</taxon>
    </lineage>
</organism>
<reference evidence="2" key="1">
    <citation type="submission" date="2022-08" db="EMBL/GenBank/DDBJ databases">
        <title>A Global Phylogenomic Analysis of the Shiitake Genus Lentinula.</title>
        <authorList>
            <consortium name="DOE Joint Genome Institute"/>
            <person name="Sierra-Patev S."/>
            <person name="Min B."/>
            <person name="Naranjo-Ortiz M."/>
            <person name="Looney B."/>
            <person name="Konkel Z."/>
            <person name="Slot J.C."/>
            <person name="Sakamoto Y."/>
            <person name="Steenwyk J.L."/>
            <person name="Rokas A."/>
            <person name="Carro J."/>
            <person name="Camarero S."/>
            <person name="Ferreira P."/>
            <person name="Molpeceres G."/>
            <person name="Ruiz-Duenas F.J."/>
            <person name="Serrano A."/>
            <person name="Henrissat B."/>
            <person name="Drula E."/>
            <person name="Hughes K.W."/>
            <person name="Mata J.L."/>
            <person name="Ishikawa N.K."/>
            <person name="Vargas-Isla R."/>
            <person name="Ushijima S."/>
            <person name="Smith C.A."/>
            <person name="Ahrendt S."/>
            <person name="Andreopoulos W."/>
            <person name="He G."/>
            <person name="Labutti K."/>
            <person name="Lipzen A."/>
            <person name="Ng V."/>
            <person name="Riley R."/>
            <person name="Sandor L."/>
            <person name="Barry K."/>
            <person name="Martinez A.T."/>
            <person name="Xiao Y."/>
            <person name="Gibbons J.G."/>
            <person name="Terashima K."/>
            <person name="Grigoriev I.V."/>
            <person name="Hibbett D.S."/>
        </authorList>
    </citation>
    <scope>NUCLEOTIDE SEQUENCE</scope>
    <source>
        <strain evidence="2">RHP3577 ss4</strain>
    </source>
</reference>
<dbReference type="InterPro" id="IPR042098">
    <property type="entry name" value="TauD-like_sf"/>
</dbReference>
<sequence>MHSIMNKYMVTEESQKRRIVYSSFCSARHLLRLAGTRLRHLKFCQEYRGRSRGITRFYRWHIDAALYDLSPPRVTTLYAVRVPEGPNQICRYDDGTGDGLES</sequence>
<protein>
    <submittedName>
        <fullName evidence="2">Uncharacterized protein</fullName>
    </submittedName>
</protein>
<proteinExistence type="predicted"/>
<dbReference type="EMBL" id="JANVFT010000024">
    <property type="protein sequence ID" value="KAJ4496919.1"/>
    <property type="molecule type" value="Genomic_DNA"/>
</dbReference>
<dbReference type="Proteomes" id="UP001150217">
    <property type="component" value="Unassembled WGS sequence"/>
</dbReference>
<accession>A0ABQ8VNX9</accession>
<keyword evidence="1" id="KW-0560">Oxidoreductase</keyword>